<dbReference type="InterPro" id="IPR057543">
    <property type="entry name" value="SNU71_N"/>
</dbReference>
<evidence type="ECO:0000259" key="4">
    <source>
        <dbReference type="Pfam" id="PF24826"/>
    </source>
</evidence>
<feature type="compositionally biased region" description="Polar residues" evidence="2">
    <location>
        <begin position="74"/>
        <end position="89"/>
    </location>
</feature>
<evidence type="ECO:0000313" key="6">
    <source>
        <dbReference type="Proteomes" id="UP000262825"/>
    </source>
</evidence>
<dbReference type="EMBL" id="UFAJ01000613">
    <property type="protein sequence ID" value="SSD61227.1"/>
    <property type="molecule type" value="Genomic_DNA"/>
</dbReference>
<dbReference type="Pfam" id="PF24825">
    <property type="entry name" value="SNU71_RBD"/>
    <property type="match status" value="1"/>
</dbReference>
<dbReference type="Proteomes" id="UP000262825">
    <property type="component" value="Unassembled WGS sequence"/>
</dbReference>
<accession>A0A376B999</accession>
<dbReference type="AlphaFoldDB" id="A0A376B999"/>
<feature type="region of interest" description="Disordered" evidence="2">
    <location>
        <begin position="50"/>
        <end position="99"/>
    </location>
</feature>
<dbReference type="GO" id="GO:0006397">
    <property type="term" value="P:mRNA processing"/>
    <property type="evidence" value="ECO:0007669"/>
    <property type="project" value="UniProtKB-KW"/>
</dbReference>
<proteinExistence type="predicted"/>
<gene>
    <name evidence="5" type="ORF">SCODWIG_02988</name>
</gene>
<keyword evidence="6" id="KW-1185">Reference proteome</keyword>
<evidence type="ECO:0000256" key="1">
    <source>
        <dbReference type="ARBA" id="ARBA00022664"/>
    </source>
</evidence>
<evidence type="ECO:0000256" key="2">
    <source>
        <dbReference type="SAM" id="MobiDB-lite"/>
    </source>
</evidence>
<dbReference type="Pfam" id="PF24826">
    <property type="entry name" value="SNU71_N"/>
    <property type="match status" value="1"/>
</dbReference>
<evidence type="ECO:0000259" key="3">
    <source>
        <dbReference type="Pfam" id="PF24825"/>
    </source>
</evidence>
<feature type="compositionally biased region" description="Basic and acidic residues" evidence="2">
    <location>
        <begin position="90"/>
        <end position="99"/>
    </location>
</feature>
<feature type="compositionally biased region" description="Low complexity" evidence="2">
    <location>
        <begin position="50"/>
        <end position="73"/>
    </location>
</feature>
<feature type="domain" description="U1 small nuclear ribonucleoprotein component SNU71 N-terminal" evidence="4">
    <location>
        <begin position="5"/>
        <end position="44"/>
    </location>
</feature>
<reference evidence="6" key="1">
    <citation type="submission" date="2018-06" db="EMBL/GenBank/DDBJ databases">
        <authorList>
            <person name="Guldener U."/>
        </authorList>
    </citation>
    <scope>NUCLEOTIDE SEQUENCE [LARGE SCALE GENOMIC DNA]</scope>
    <source>
        <strain evidence="6">UTAD17</strain>
    </source>
</reference>
<feature type="domain" description="U1 small nuclear ribonucleoprotein component SNU71 RNA binding" evidence="3">
    <location>
        <begin position="120"/>
        <end position="220"/>
    </location>
</feature>
<organism evidence="5 6">
    <name type="scientific">Saccharomycodes ludwigii</name>
    <dbReference type="NCBI Taxonomy" id="36035"/>
    <lineage>
        <taxon>Eukaryota</taxon>
        <taxon>Fungi</taxon>
        <taxon>Dikarya</taxon>
        <taxon>Ascomycota</taxon>
        <taxon>Saccharomycotina</taxon>
        <taxon>Saccharomycetes</taxon>
        <taxon>Saccharomycodales</taxon>
        <taxon>Saccharomycodaceae</taxon>
        <taxon>Saccharomycodes</taxon>
    </lineage>
</organism>
<name>A0A376B999_9ASCO</name>
<dbReference type="Gene3D" id="1.20.1390.10">
    <property type="entry name" value="PWI domain"/>
    <property type="match status" value="1"/>
</dbReference>
<sequence length="606" mass="71706">MQTFLYVSPTLYTLREKNWKSKTPKLGYIPILSNDINKFKQILDNKLLNSNKKNGHHNNIPNKIKNGNNNSNNDLTSTESQKNTLSQTANKEKQQNEKFAAEDPRKFKYLDLKSFQPASLEQQIHTLCISNLPNIFSKQTKNNGFLMTYQRFLTKLIGRNDTVLSCWTYIEVVDKIILYFRISDKISNEDYKKTFYLIKTKISKLDGCHFHYDENVQRFLDSIDINKEEQKLSIDNKIIEDLKSVFKRKQLVKDANLNKVTNDSNITYHVDLNKLSDLPQSLLEPLCKDIVRFRTRVYTIEKEKIMKQTLLEDKEQKQHLQEVFEKIKKNSTKFHGIESGNEDQDEEDKYDDEYTIFEDMDEKDYILEKNRLDSIKGMQDKQFEDLLNNKFYKDVYYRYQDYSRSIDKLEHYDSYLAKERSLNLKALLYSTQDLYYDHNRSYRENEILMDDKDRALYPNANRTEHDFMSNSELEATHINGPTISNKEPEINNASTSKSIPKIKLNMKSDKTTEGSGPNATNVVPNGLLPFTEEELKLKIQIFKNEKFIDEIINEYLGCYEEELVEFVLDHVLEYRNLKFLEKELYETFDDDATNIVLRIWKKLREV</sequence>
<keyword evidence="1" id="KW-0507">mRNA processing</keyword>
<protein>
    <submittedName>
        <fullName evidence="5">Uncharacterized protein</fullName>
    </submittedName>
</protein>
<evidence type="ECO:0000313" key="5">
    <source>
        <dbReference type="EMBL" id="SSD61227.1"/>
    </source>
</evidence>
<dbReference type="VEuPathDB" id="FungiDB:SCODWIG_02988"/>
<dbReference type="InterPro" id="IPR057542">
    <property type="entry name" value="SNU71_RBD"/>
</dbReference>